<sequence>MQQTNATRKLVLTAMFIALILLQCFVPWLGYIPINPVVQVTIIPFTIALGGMALGPKVGGMLGFIMGLYSLYNAWTMPVSIGALMFRNPITAIVPRILVGVIVGIVYANFIRNRTFKVKAISLFGLGALAALTNTFFVMVITWVGFSLMHTTFTGLPDNVGIVWLFTSLAGFNAIVELVVDGILGLLVGMPVLTYLAKFTA</sequence>
<evidence type="ECO:0000256" key="1">
    <source>
        <dbReference type="SAM" id="Phobius"/>
    </source>
</evidence>
<evidence type="ECO:0000313" key="2">
    <source>
        <dbReference type="EMBL" id="QNN75607.1"/>
    </source>
</evidence>
<organism evidence="2 3">
    <name type="scientific">Weissella diestrammenae</name>
    <dbReference type="NCBI Taxonomy" id="1162633"/>
    <lineage>
        <taxon>Bacteria</taxon>
        <taxon>Bacillati</taxon>
        <taxon>Bacillota</taxon>
        <taxon>Bacilli</taxon>
        <taxon>Lactobacillales</taxon>
        <taxon>Lactobacillaceae</taxon>
        <taxon>Weissella</taxon>
    </lineage>
</organism>
<keyword evidence="1" id="KW-0812">Transmembrane</keyword>
<accession>A0A7G9T682</accession>
<feature type="transmembrane region" description="Helical" evidence="1">
    <location>
        <begin position="12"/>
        <end position="31"/>
    </location>
</feature>
<reference evidence="2 3" key="1">
    <citation type="submission" date="2020-08" db="EMBL/GenBank/DDBJ databases">
        <title>Genome sequence of Weissella diestrammenae KACC 16890T.</title>
        <authorList>
            <person name="Hyun D.-W."/>
            <person name="Bae J.-W."/>
        </authorList>
    </citation>
    <scope>NUCLEOTIDE SEQUENCE [LARGE SCALE GENOMIC DNA]</scope>
    <source>
        <strain evidence="2 3">KACC 16890</strain>
    </source>
</reference>
<dbReference type="Gene3D" id="1.10.1760.20">
    <property type="match status" value="1"/>
</dbReference>
<dbReference type="InterPro" id="IPR024529">
    <property type="entry name" value="ECF_trnsprt_substrate-spec"/>
</dbReference>
<dbReference type="AlphaFoldDB" id="A0A7G9T682"/>
<keyword evidence="1" id="KW-1133">Transmembrane helix</keyword>
<name>A0A7G9T682_9LACO</name>
<feature type="transmembrane region" description="Helical" evidence="1">
    <location>
        <begin position="123"/>
        <end position="144"/>
    </location>
</feature>
<evidence type="ECO:0000313" key="3">
    <source>
        <dbReference type="Proteomes" id="UP000515800"/>
    </source>
</evidence>
<keyword evidence="3" id="KW-1185">Reference proteome</keyword>
<protein>
    <submittedName>
        <fullName evidence="2">ECF transporter S component</fullName>
    </submittedName>
</protein>
<keyword evidence="1" id="KW-0472">Membrane</keyword>
<proteinExistence type="predicted"/>
<dbReference type="RefSeq" id="WP_187529439.1">
    <property type="nucleotide sequence ID" value="NZ_CP060724.1"/>
</dbReference>
<dbReference type="KEGG" id="wdi:H9L19_01650"/>
<dbReference type="GO" id="GO:0022857">
    <property type="term" value="F:transmembrane transporter activity"/>
    <property type="evidence" value="ECO:0007669"/>
    <property type="project" value="InterPro"/>
</dbReference>
<dbReference type="Pfam" id="PF12822">
    <property type="entry name" value="ECF_trnsprt"/>
    <property type="match status" value="1"/>
</dbReference>
<dbReference type="Proteomes" id="UP000515800">
    <property type="component" value="Chromosome"/>
</dbReference>
<gene>
    <name evidence="2" type="ORF">H9L19_01650</name>
</gene>
<feature type="transmembrane region" description="Helical" evidence="1">
    <location>
        <begin position="164"/>
        <end position="197"/>
    </location>
</feature>
<feature type="transmembrane region" description="Helical" evidence="1">
    <location>
        <begin position="92"/>
        <end position="111"/>
    </location>
</feature>
<dbReference type="EMBL" id="CP060724">
    <property type="protein sequence ID" value="QNN75607.1"/>
    <property type="molecule type" value="Genomic_DNA"/>
</dbReference>